<organism evidence="1 2">
    <name type="scientific">Neolamprologus brichardi</name>
    <name type="common">Fairy cichlid</name>
    <name type="synonym">Lamprologus brichardi</name>
    <dbReference type="NCBI Taxonomy" id="32507"/>
    <lineage>
        <taxon>Eukaryota</taxon>
        <taxon>Metazoa</taxon>
        <taxon>Chordata</taxon>
        <taxon>Craniata</taxon>
        <taxon>Vertebrata</taxon>
        <taxon>Euteleostomi</taxon>
        <taxon>Actinopterygii</taxon>
        <taxon>Neopterygii</taxon>
        <taxon>Teleostei</taxon>
        <taxon>Neoteleostei</taxon>
        <taxon>Acanthomorphata</taxon>
        <taxon>Ovalentaria</taxon>
        <taxon>Cichlomorphae</taxon>
        <taxon>Cichliformes</taxon>
        <taxon>Cichlidae</taxon>
        <taxon>African cichlids</taxon>
        <taxon>Pseudocrenilabrinae</taxon>
        <taxon>Lamprologini</taxon>
        <taxon>Neolamprologus</taxon>
    </lineage>
</organism>
<evidence type="ECO:0000313" key="1">
    <source>
        <dbReference type="Ensembl" id="ENSNBRP00000018349.1"/>
    </source>
</evidence>
<dbReference type="PANTHER" id="PTHR34340:SF3">
    <property type="entry name" value="MELANOREGULIN"/>
    <property type="match status" value="1"/>
</dbReference>
<dbReference type="Ensembl" id="ENSNBRT00000018839.1">
    <property type="protein sequence ID" value="ENSNBRP00000018349.1"/>
    <property type="gene ID" value="ENSNBRG00000014151.1"/>
</dbReference>
<dbReference type="Pfam" id="PF15812">
    <property type="entry name" value="MREG"/>
    <property type="match status" value="1"/>
</dbReference>
<proteinExistence type="predicted"/>
<dbReference type="PANTHER" id="PTHR34340">
    <property type="entry name" value="MELANOREGULIN"/>
    <property type="match status" value="1"/>
</dbReference>
<protein>
    <submittedName>
        <fullName evidence="1">Melanoregulin-like</fullName>
    </submittedName>
</protein>
<dbReference type="GO" id="GO:0032402">
    <property type="term" value="P:melanosome transport"/>
    <property type="evidence" value="ECO:0007669"/>
    <property type="project" value="InterPro"/>
</dbReference>
<accession>A0A3Q4MSI7</accession>
<dbReference type="GeneTree" id="ENSGT00940000166348"/>
<reference evidence="1" key="1">
    <citation type="submission" date="2025-08" db="UniProtKB">
        <authorList>
            <consortium name="Ensembl"/>
        </authorList>
    </citation>
    <scope>IDENTIFICATION</scope>
</reference>
<dbReference type="Bgee" id="ENSNBRG00000014151">
    <property type="expression patterns" value="Expressed in brain"/>
</dbReference>
<dbReference type="AlphaFoldDB" id="A0A3Q4MSI7"/>
<dbReference type="Proteomes" id="UP000261580">
    <property type="component" value="Unassembled WGS sequence"/>
</dbReference>
<dbReference type="GO" id="GO:0042470">
    <property type="term" value="C:melanosome"/>
    <property type="evidence" value="ECO:0007669"/>
    <property type="project" value="InterPro"/>
</dbReference>
<name>A0A3Q4MSI7_NEOBR</name>
<evidence type="ECO:0000313" key="2">
    <source>
        <dbReference type="Proteomes" id="UP000261580"/>
    </source>
</evidence>
<reference evidence="1" key="2">
    <citation type="submission" date="2025-09" db="UniProtKB">
        <authorList>
            <consortium name="Ensembl"/>
        </authorList>
    </citation>
    <scope>IDENTIFICATION</scope>
</reference>
<keyword evidence="2" id="KW-1185">Reference proteome</keyword>
<dbReference type="GO" id="GO:0030318">
    <property type="term" value="P:melanocyte differentiation"/>
    <property type="evidence" value="ECO:0007669"/>
    <property type="project" value="TreeGrafter"/>
</dbReference>
<sequence>MTYIPCAMPDERSELGGRKSCFSSVSSRLFPLFSAACVIPCSFRCSSLWIPVGYQCEVDALLCVNKQSQFSRDEEHLNKATELLMQLLDHTSLFPPGTGHQNRYLCIMDRLVLLDSAEDFVRLAKEKYPKKEG</sequence>
<dbReference type="InterPro" id="IPR031638">
    <property type="entry name" value="Melanoregulin"/>
</dbReference>